<evidence type="ECO:0000313" key="2">
    <source>
        <dbReference type="EMBL" id="GMA18489.1"/>
    </source>
</evidence>
<dbReference type="EMBL" id="BSUJ01000001">
    <property type="protein sequence ID" value="GMA18489.1"/>
    <property type="molecule type" value="Genomic_DNA"/>
</dbReference>
<comment type="caution">
    <text evidence="2">The sequence shown here is derived from an EMBL/GenBank/DDBJ whole genome shotgun (WGS) entry which is preliminary data.</text>
</comment>
<reference evidence="3" key="1">
    <citation type="journal article" date="2019" name="Int. J. Syst. Evol. Microbiol.">
        <title>The Global Catalogue of Microorganisms (GCM) 10K type strain sequencing project: providing services to taxonomists for standard genome sequencing and annotation.</title>
        <authorList>
            <consortium name="The Broad Institute Genomics Platform"/>
            <consortium name="The Broad Institute Genome Sequencing Center for Infectious Disease"/>
            <person name="Wu L."/>
            <person name="Ma J."/>
        </authorList>
    </citation>
    <scope>NUCLEOTIDE SEQUENCE [LARGE SCALE GENOMIC DNA]</scope>
    <source>
        <strain evidence="3">NBRC 105830</strain>
    </source>
</reference>
<name>A0ABQ6HIX4_9MICO</name>
<feature type="region of interest" description="Disordered" evidence="1">
    <location>
        <begin position="1"/>
        <end position="27"/>
    </location>
</feature>
<evidence type="ECO:0000256" key="1">
    <source>
        <dbReference type="SAM" id="MobiDB-lite"/>
    </source>
</evidence>
<evidence type="ECO:0000313" key="3">
    <source>
        <dbReference type="Proteomes" id="UP001157109"/>
    </source>
</evidence>
<accession>A0ABQ6HIX4</accession>
<dbReference type="Proteomes" id="UP001157109">
    <property type="component" value="Unassembled WGS sequence"/>
</dbReference>
<proteinExistence type="predicted"/>
<organism evidence="2 3">
    <name type="scientific">Arsenicicoccus piscis</name>
    <dbReference type="NCBI Taxonomy" id="673954"/>
    <lineage>
        <taxon>Bacteria</taxon>
        <taxon>Bacillati</taxon>
        <taxon>Actinomycetota</taxon>
        <taxon>Actinomycetes</taxon>
        <taxon>Micrococcales</taxon>
        <taxon>Intrasporangiaceae</taxon>
        <taxon>Arsenicicoccus</taxon>
    </lineage>
</organism>
<protein>
    <recommendedName>
        <fullName evidence="4">Small CPxCG-related zinc finger protein</fullName>
    </recommendedName>
</protein>
<keyword evidence="3" id="KW-1185">Reference proteome</keyword>
<evidence type="ECO:0008006" key="4">
    <source>
        <dbReference type="Google" id="ProtNLM"/>
    </source>
</evidence>
<gene>
    <name evidence="2" type="ORF">GCM10025862_05100</name>
</gene>
<feature type="compositionally biased region" description="Basic and acidic residues" evidence="1">
    <location>
        <begin position="1"/>
        <end position="13"/>
    </location>
</feature>
<sequence>MTNEPDQRGDHPAPRPTPQLMQCSSCGVDASSEPGGLAAARVTWTFGTERGRTVWTCPACSRRHARSMEGRLDSAWW</sequence>
<dbReference type="RefSeq" id="WP_241444298.1">
    <property type="nucleotide sequence ID" value="NZ_BSUJ01000001.1"/>
</dbReference>